<dbReference type="Gene3D" id="3.30.450.40">
    <property type="match status" value="1"/>
</dbReference>
<accession>A0A6L9W4X3</accession>
<dbReference type="InterPro" id="IPR013656">
    <property type="entry name" value="PAS_4"/>
</dbReference>
<proteinExistence type="predicted"/>
<dbReference type="GO" id="GO:0016791">
    <property type="term" value="F:phosphatase activity"/>
    <property type="evidence" value="ECO:0007669"/>
    <property type="project" value="TreeGrafter"/>
</dbReference>
<dbReference type="SUPFAM" id="SSF81606">
    <property type="entry name" value="PP2C-like"/>
    <property type="match status" value="1"/>
</dbReference>
<dbReference type="InterPro" id="IPR035965">
    <property type="entry name" value="PAS-like_dom_sf"/>
</dbReference>
<dbReference type="SMART" id="SM00065">
    <property type="entry name" value="GAF"/>
    <property type="match status" value="1"/>
</dbReference>
<dbReference type="InterPro" id="IPR052016">
    <property type="entry name" value="Bact_Sigma-Reg"/>
</dbReference>
<dbReference type="PANTHER" id="PTHR43156">
    <property type="entry name" value="STAGE II SPORULATION PROTEIN E-RELATED"/>
    <property type="match status" value="1"/>
</dbReference>
<dbReference type="SMART" id="SM00091">
    <property type="entry name" value="PAS"/>
    <property type="match status" value="1"/>
</dbReference>
<dbReference type="Pfam" id="PF08448">
    <property type="entry name" value="PAS_4"/>
    <property type="match status" value="1"/>
</dbReference>
<dbReference type="EMBL" id="JAAGWG010000016">
    <property type="protein sequence ID" value="NEK86531.1"/>
    <property type="molecule type" value="Genomic_DNA"/>
</dbReference>
<protein>
    <submittedName>
        <fullName evidence="3">SpoIIE family protein phosphatase</fullName>
    </submittedName>
</protein>
<dbReference type="InterPro" id="IPR001932">
    <property type="entry name" value="PPM-type_phosphatase-like_dom"/>
</dbReference>
<gene>
    <name evidence="3" type="ORF">GCU60_12320</name>
</gene>
<organism evidence="3 4">
    <name type="scientific">Blastococcus saxobsidens</name>
    <dbReference type="NCBI Taxonomy" id="138336"/>
    <lineage>
        <taxon>Bacteria</taxon>
        <taxon>Bacillati</taxon>
        <taxon>Actinomycetota</taxon>
        <taxon>Actinomycetes</taxon>
        <taxon>Geodermatophilales</taxon>
        <taxon>Geodermatophilaceae</taxon>
        <taxon>Blastococcus</taxon>
    </lineage>
</organism>
<dbReference type="InterPro" id="IPR003018">
    <property type="entry name" value="GAF"/>
</dbReference>
<evidence type="ECO:0000313" key="3">
    <source>
        <dbReference type="EMBL" id="NEK86531.1"/>
    </source>
</evidence>
<dbReference type="SMART" id="SM00331">
    <property type="entry name" value="PP2C_SIG"/>
    <property type="match status" value="1"/>
</dbReference>
<comment type="caution">
    <text evidence="3">The sequence shown here is derived from an EMBL/GenBank/DDBJ whole genome shotgun (WGS) entry which is preliminary data.</text>
</comment>
<evidence type="ECO:0000259" key="2">
    <source>
        <dbReference type="PROSITE" id="PS50112"/>
    </source>
</evidence>
<sequence>MPEKSSGVPAATLLAALPDTVVVADALGRVTYVNPAVTRLLGCEPADLLGRNLTEIMPPRFRTGHGSHITRFLTTGTGELVGHTTQLPALHAEGHEVSIDVTLAGVQPAPGTPPDQASVVGVLRDASTTILLERQLQVSRYLAATLRVTAALTEAPDADVAFHQLLPMLRTELDWDAALLWQPDERGRLVHAGTWTTAPVTAPALAADSEGRSFRRGEGLPGLAWQRRVPVVVENLQSDDRVVRREAVRADGLSTGVAFPVLRGGELLAVCELFSAEPRPVPPELLEVLSHAGRQIGQFLGRLRAESDVRELADTLQRSLLPSHLPTIPGVQLAARYRPGGDTALVGGDTYDVMPLPDGRWMVLIADVCGTGAEAAAVTRHTARAAAASGNPAEILAAVNSALLHEQGQAPLRFVTACCLVLEPVPDGLRVDLSVAGHPLPVLRSTAGETCEVGVAGRPLGIDPEVTFDGSTLDLPAGSTLVLYTDGVTEARDDAGHQFGEDALLRVVAGAPVDAEATVGAVAAAVEQQLVGSRHEHDDLAVLALTILR</sequence>
<name>A0A6L9W4X3_9ACTN</name>
<dbReference type="Pfam" id="PF07228">
    <property type="entry name" value="SpoIIE"/>
    <property type="match status" value="1"/>
</dbReference>
<evidence type="ECO:0000313" key="4">
    <source>
        <dbReference type="Proteomes" id="UP000479241"/>
    </source>
</evidence>
<dbReference type="NCBIfam" id="TIGR00229">
    <property type="entry name" value="sensory_box"/>
    <property type="match status" value="1"/>
</dbReference>
<reference evidence="3 4" key="1">
    <citation type="submission" date="2019-12" db="EMBL/GenBank/DDBJ databases">
        <title>the WGS of Blastococcus saxobsidens 67B17.</title>
        <authorList>
            <person name="Jiang Z."/>
        </authorList>
    </citation>
    <scope>NUCLEOTIDE SEQUENCE [LARGE SCALE GENOMIC DNA]</scope>
    <source>
        <strain evidence="3 4">67B17</strain>
    </source>
</reference>
<dbReference type="Gene3D" id="3.60.40.10">
    <property type="entry name" value="PPM-type phosphatase domain"/>
    <property type="match status" value="1"/>
</dbReference>
<dbReference type="Proteomes" id="UP000479241">
    <property type="component" value="Unassembled WGS sequence"/>
</dbReference>
<dbReference type="SUPFAM" id="SSF55785">
    <property type="entry name" value="PYP-like sensor domain (PAS domain)"/>
    <property type="match status" value="1"/>
</dbReference>
<feature type="domain" description="PAS" evidence="2">
    <location>
        <begin position="13"/>
        <end position="59"/>
    </location>
</feature>
<dbReference type="SUPFAM" id="SSF55781">
    <property type="entry name" value="GAF domain-like"/>
    <property type="match status" value="1"/>
</dbReference>
<dbReference type="InterPro" id="IPR029016">
    <property type="entry name" value="GAF-like_dom_sf"/>
</dbReference>
<dbReference type="InterPro" id="IPR036457">
    <property type="entry name" value="PPM-type-like_dom_sf"/>
</dbReference>
<keyword evidence="1" id="KW-0378">Hydrolase</keyword>
<evidence type="ECO:0000256" key="1">
    <source>
        <dbReference type="ARBA" id="ARBA00022801"/>
    </source>
</evidence>
<dbReference type="PANTHER" id="PTHR43156:SF2">
    <property type="entry name" value="STAGE II SPORULATION PROTEIN E"/>
    <property type="match status" value="1"/>
</dbReference>
<dbReference type="PROSITE" id="PS50112">
    <property type="entry name" value="PAS"/>
    <property type="match status" value="1"/>
</dbReference>
<dbReference type="InterPro" id="IPR000014">
    <property type="entry name" value="PAS"/>
</dbReference>
<dbReference type="Pfam" id="PF13185">
    <property type="entry name" value="GAF_2"/>
    <property type="match status" value="1"/>
</dbReference>
<dbReference type="Gene3D" id="3.30.450.20">
    <property type="entry name" value="PAS domain"/>
    <property type="match status" value="1"/>
</dbReference>
<dbReference type="AlphaFoldDB" id="A0A6L9W4X3"/>
<dbReference type="CDD" id="cd00130">
    <property type="entry name" value="PAS"/>
    <property type="match status" value="1"/>
</dbReference>